<dbReference type="RefSeq" id="WP_065143825.1">
    <property type="nucleotide sequence ID" value="NZ_LZLS01000087.1"/>
</dbReference>
<name>A0A1A3P3I0_MYCAS</name>
<dbReference type="AlphaFoldDB" id="A0A1A3P3I0"/>
<organism evidence="1 2">
    <name type="scientific">Mycobacterium asiaticum</name>
    <dbReference type="NCBI Taxonomy" id="1790"/>
    <lineage>
        <taxon>Bacteria</taxon>
        <taxon>Bacillati</taxon>
        <taxon>Actinomycetota</taxon>
        <taxon>Actinomycetes</taxon>
        <taxon>Mycobacteriales</taxon>
        <taxon>Mycobacteriaceae</taxon>
        <taxon>Mycobacterium</taxon>
    </lineage>
</organism>
<dbReference type="Proteomes" id="UP000093928">
    <property type="component" value="Unassembled WGS sequence"/>
</dbReference>
<accession>A0A1A3P3I0</accession>
<reference evidence="1 2" key="1">
    <citation type="submission" date="2016-06" db="EMBL/GenBank/DDBJ databases">
        <authorList>
            <person name="Kjaerup R.B."/>
            <person name="Dalgaard T.S."/>
            <person name="Juul-Madsen H.R."/>
        </authorList>
    </citation>
    <scope>NUCLEOTIDE SEQUENCE [LARGE SCALE GENOMIC DNA]</scope>
    <source>
        <strain evidence="1 2">1165133.8</strain>
    </source>
</reference>
<evidence type="ECO:0000313" key="2">
    <source>
        <dbReference type="Proteomes" id="UP000093928"/>
    </source>
</evidence>
<evidence type="ECO:0000313" key="1">
    <source>
        <dbReference type="EMBL" id="OBK27839.1"/>
    </source>
</evidence>
<protein>
    <submittedName>
        <fullName evidence="1">Uncharacterized protein</fullName>
    </submittedName>
</protein>
<comment type="caution">
    <text evidence="1">The sequence shown here is derived from an EMBL/GenBank/DDBJ whole genome shotgun (WGS) entry which is preliminary data.</text>
</comment>
<sequence>MKTVCSATLPMAAALALLMLWLVVPKRVDANAEVAVYPGMEIHQGDTVCTLGYVSARLRMAVTIGRCNGAPIVTDKNRVPIGTVLRTSHDIADHEAADSSKLAAEYEIIGLAPEANATDLLPNGRQLVVDPALRMQTGLPVCRMRNTVEQVCGSIDAANHRRFTVNRWQGEPRDLGGPVYAVPDDKRAVLIGLVESARGSVLEAQSWPALMQQVHADTRSSGTQRAVRLVSHSQ</sequence>
<dbReference type="EMBL" id="LZLS01000087">
    <property type="protein sequence ID" value="OBK27839.1"/>
    <property type="molecule type" value="Genomic_DNA"/>
</dbReference>
<proteinExistence type="predicted"/>
<gene>
    <name evidence="1" type="ORF">A5634_21880</name>
</gene>